<proteinExistence type="predicted"/>
<evidence type="ECO:0000313" key="2">
    <source>
        <dbReference type="EMBL" id="SVD45041.1"/>
    </source>
</evidence>
<gene>
    <name evidence="2" type="ORF">METZ01_LOCUS397895</name>
</gene>
<dbReference type="SUPFAM" id="SSF110111">
    <property type="entry name" value="Ctag/Cox11"/>
    <property type="match status" value="1"/>
</dbReference>
<dbReference type="InterPro" id="IPR023471">
    <property type="entry name" value="CtaG/Cox11_dom_sf"/>
</dbReference>
<protein>
    <recommendedName>
        <fullName evidence="3">Cytochrome c oxidase assembly protein CtaG</fullName>
    </recommendedName>
</protein>
<feature type="transmembrane region" description="Helical" evidence="1">
    <location>
        <begin position="12"/>
        <end position="29"/>
    </location>
</feature>
<accession>A0A382VGM0</accession>
<keyword evidence="1" id="KW-0812">Transmembrane</keyword>
<name>A0A382VGM0_9ZZZZ</name>
<dbReference type="Gene3D" id="2.60.370.10">
    <property type="entry name" value="Ctag/Cox11"/>
    <property type="match status" value="1"/>
</dbReference>
<sequence length="123" mass="13959">MEINKKKISNINLLIIFLLILALLSYVIINKFQKNKDQALALEPISINLLTSVHPDLSWNFQPVEPKIVVTPGEVITVEYIVENLGNIETTGIATFVYFPNQFGNYISKINCFCYDAQTLKPK</sequence>
<evidence type="ECO:0000256" key="1">
    <source>
        <dbReference type="SAM" id="Phobius"/>
    </source>
</evidence>
<dbReference type="EMBL" id="UINC01151435">
    <property type="protein sequence ID" value="SVD45041.1"/>
    <property type="molecule type" value="Genomic_DNA"/>
</dbReference>
<dbReference type="Pfam" id="PF04442">
    <property type="entry name" value="CtaG_Cox11"/>
    <property type="match status" value="1"/>
</dbReference>
<organism evidence="2">
    <name type="scientific">marine metagenome</name>
    <dbReference type="NCBI Taxonomy" id="408172"/>
    <lineage>
        <taxon>unclassified sequences</taxon>
        <taxon>metagenomes</taxon>
        <taxon>ecological metagenomes</taxon>
    </lineage>
</organism>
<keyword evidence="1" id="KW-1133">Transmembrane helix</keyword>
<dbReference type="AlphaFoldDB" id="A0A382VGM0"/>
<evidence type="ECO:0008006" key="3">
    <source>
        <dbReference type="Google" id="ProtNLM"/>
    </source>
</evidence>
<reference evidence="2" key="1">
    <citation type="submission" date="2018-05" db="EMBL/GenBank/DDBJ databases">
        <authorList>
            <person name="Lanie J.A."/>
            <person name="Ng W.-L."/>
            <person name="Kazmierczak K.M."/>
            <person name="Andrzejewski T.M."/>
            <person name="Davidsen T.M."/>
            <person name="Wayne K.J."/>
            <person name="Tettelin H."/>
            <person name="Glass J.I."/>
            <person name="Rusch D."/>
            <person name="Podicherti R."/>
            <person name="Tsui H.-C.T."/>
            <person name="Winkler M.E."/>
        </authorList>
    </citation>
    <scope>NUCLEOTIDE SEQUENCE</scope>
</reference>
<dbReference type="GO" id="GO:0005507">
    <property type="term" value="F:copper ion binding"/>
    <property type="evidence" value="ECO:0007669"/>
    <property type="project" value="InterPro"/>
</dbReference>
<dbReference type="InterPro" id="IPR007533">
    <property type="entry name" value="Cyt_c_oxidase_assmbl_CtaG"/>
</dbReference>
<feature type="non-terminal residue" evidence="2">
    <location>
        <position position="123"/>
    </location>
</feature>
<keyword evidence="1" id="KW-0472">Membrane</keyword>